<dbReference type="InterPro" id="IPR022892">
    <property type="entry name" value="RNaseHI"/>
</dbReference>
<dbReference type="InterPro" id="IPR050092">
    <property type="entry name" value="RNase_H"/>
</dbReference>
<proteinExistence type="inferred from homology"/>
<evidence type="ECO:0000256" key="7">
    <source>
        <dbReference type="ARBA" id="ARBA00022759"/>
    </source>
</evidence>
<comment type="subunit">
    <text evidence="3 10">Monomer.</text>
</comment>
<gene>
    <name evidence="10" type="primary">rnhA</name>
    <name evidence="13" type="ORF">DYE49_09865</name>
    <name evidence="12" type="ORF">HNP77_001750</name>
</gene>
<evidence type="ECO:0000313" key="12">
    <source>
        <dbReference type="EMBL" id="MBB5219381.1"/>
    </source>
</evidence>
<dbReference type="Pfam" id="PF00075">
    <property type="entry name" value="RNase_H"/>
    <property type="match status" value="1"/>
</dbReference>
<evidence type="ECO:0000256" key="2">
    <source>
        <dbReference type="ARBA" id="ARBA00005300"/>
    </source>
</evidence>
<keyword evidence="7 10" id="KW-0255">Endonuclease</keyword>
<dbReference type="GO" id="GO:0005737">
    <property type="term" value="C:cytoplasm"/>
    <property type="evidence" value="ECO:0007669"/>
    <property type="project" value="UniProtKB-SubCell"/>
</dbReference>
<dbReference type="KEGG" id="trc:DYE49_09865"/>
<reference evidence="12 14" key="2">
    <citation type="submission" date="2020-08" db="EMBL/GenBank/DDBJ databases">
        <title>Genomic Encyclopedia of Type Strains, Phase IV (KMG-IV): sequencing the most valuable type-strain genomes for metagenomic binning, comparative biology and taxonomic classification.</title>
        <authorList>
            <person name="Goeker M."/>
        </authorList>
    </citation>
    <scope>NUCLEOTIDE SEQUENCE [LARGE SCALE GENOMIC DNA]</scope>
    <source>
        <strain evidence="12 14">DSM 103679</strain>
    </source>
</reference>
<feature type="binding site" evidence="10">
    <location>
        <position position="139"/>
    </location>
    <ligand>
        <name>Mg(2+)</name>
        <dbReference type="ChEBI" id="CHEBI:18420"/>
        <label>2</label>
    </ligand>
</feature>
<sequence length="149" mass="16775">MSEEIVIYTDGGCLGNPGPGGWGCVILDGENENRLSGGEAQTTNNRMELSAAINALDAVVKNPQWVSKKICVYSDSQYVKNGITSWINNWKKNGWRTAAKKPVLNKELWLALDELYNQLNIEWKWVKGHAGFKYNEICDQLCKSEMSKF</sequence>
<feature type="binding site" evidence="10">
    <location>
        <position position="10"/>
    </location>
    <ligand>
        <name>Mg(2+)</name>
        <dbReference type="ChEBI" id="CHEBI:18420"/>
        <label>1</label>
    </ligand>
</feature>
<keyword evidence="5 10" id="KW-0540">Nuclease</keyword>
<name>A0A840SJ14_9SPIR</name>
<dbReference type="Proteomes" id="UP000593591">
    <property type="component" value="Chromosome"/>
</dbReference>
<dbReference type="EMBL" id="CP031517">
    <property type="protein sequence ID" value="QOS40737.1"/>
    <property type="molecule type" value="Genomic_DNA"/>
</dbReference>
<dbReference type="InterPro" id="IPR036397">
    <property type="entry name" value="RNaseH_sf"/>
</dbReference>
<organism evidence="12 14">
    <name type="scientific">Treponema rectale</name>
    <dbReference type="NCBI Taxonomy" id="744512"/>
    <lineage>
        <taxon>Bacteria</taxon>
        <taxon>Pseudomonadati</taxon>
        <taxon>Spirochaetota</taxon>
        <taxon>Spirochaetia</taxon>
        <taxon>Spirochaetales</taxon>
        <taxon>Treponemataceae</taxon>
        <taxon>Treponema</taxon>
    </lineage>
</organism>
<keyword evidence="14" id="KW-1185">Reference proteome</keyword>
<evidence type="ECO:0000256" key="3">
    <source>
        <dbReference type="ARBA" id="ARBA00011245"/>
    </source>
</evidence>
<feature type="binding site" evidence="10">
    <location>
        <position position="48"/>
    </location>
    <ligand>
        <name>Mg(2+)</name>
        <dbReference type="ChEBI" id="CHEBI:18420"/>
        <label>1</label>
    </ligand>
</feature>
<feature type="domain" description="RNase H type-1" evidence="11">
    <location>
        <begin position="1"/>
        <end position="147"/>
    </location>
</feature>
<dbReference type="Proteomes" id="UP000578697">
    <property type="component" value="Unassembled WGS sequence"/>
</dbReference>
<dbReference type="GO" id="GO:0004523">
    <property type="term" value="F:RNA-DNA hybrid ribonuclease activity"/>
    <property type="evidence" value="ECO:0007669"/>
    <property type="project" value="UniProtKB-UniRule"/>
</dbReference>
<dbReference type="PROSITE" id="PS50879">
    <property type="entry name" value="RNASE_H_1"/>
    <property type="match status" value="1"/>
</dbReference>
<dbReference type="PANTHER" id="PTHR10642:SF26">
    <property type="entry name" value="RIBONUCLEASE H1"/>
    <property type="match status" value="1"/>
</dbReference>
<evidence type="ECO:0000313" key="14">
    <source>
        <dbReference type="Proteomes" id="UP000578697"/>
    </source>
</evidence>
<dbReference type="Gene3D" id="3.30.420.10">
    <property type="entry name" value="Ribonuclease H-like superfamily/Ribonuclease H"/>
    <property type="match status" value="1"/>
</dbReference>
<evidence type="ECO:0000256" key="10">
    <source>
        <dbReference type="HAMAP-Rule" id="MF_00042"/>
    </source>
</evidence>
<evidence type="ECO:0000256" key="9">
    <source>
        <dbReference type="ARBA" id="ARBA00022842"/>
    </source>
</evidence>
<evidence type="ECO:0000256" key="4">
    <source>
        <dbReference type="ARBA" id="ARBA00012180"/>
    </source>
</evidence>
<dbReference type="InterPro" id="IPR002156">
    <property type="entry name" value="RNaseH_domain"/>
</dbReference>
<keyword evidence="10" id="KW-0963">Cytoplasm</keyword>
<comment type="cofactor">
    <cofactor evidence="10">
        <name>Mg(2+)</name>
        <dbReference type="ChEBI" id="CHEBI:18420"/>
    </cofactor>
    <text evidence="10">Binds 1 Mg(2+) ion per subunit. May bind a second metal ion at a regulatory site, or after substrate binding.</text>
</comment>
<dbReference type="InterPro" id="IPR012337">
    <property type="entry name" value="RNaseH-like_sf"/>
</dbReference>
<dbReference type="EC" id="3.1.26.4" evidence="4 10"/>
<evidence type="ECO:0000313" key="15">
    <source>
        <dbReference type="Proteomes" id="UP000593591"/>
    </source>
</evidence>
<comment type="catalytic activity">
    <reaction evidence="1 10">
        <text>Endonucleolytic cleavage to 5'-phosphomonoester.</text>
        <dbReference type="EC" id="3.1.26.4"/>
    </reaction>
</comment>
<comment type="function">
    <text evidence="10">Endonuclease that specifically degrades the RNA of RNA-DNA hybrids.</text>
</comment>
<dbReference type="CDD" id="cd09278">
    <property type="entry name" value="RNase_HI_prokaryote_like"/>
    <property type="match status" value="1"/>
</dbReference>
<feature type="binding site" evidence="10">
    <location>
        <position position="75"/>
    </location>
    <ligand>
        <name>Mg(2+)</name>
        <dbReference type="ChEBI" id="CHEBI:18420"/>
        <label>1</label>
    </ligand>
</feature>
<comment type="subcellular location">
    <subcellularLocation>
        <location evidence="10">Cytoplasm</location>
    </subcellularLocation>
</comment>
<protein>
    <recommendedName>
        <fullName evidence="4 10">Ribonuclease H</fullName>
        <shortName evidence="10">RNase H</shortName>
        <ecNumber evidence="4 10">3.1.26.4</ecNumber>
    </recommendedName>
</protein>
<accession>A0A840SJ14</accession>
<dbReference type="GO" id="GO:0000287">
    <property type="term" value="F:magnesium ion binding"/>
    <property type="evidence" value="ECO:0007669"/>
    <property type="project" value="UniProtKB-UniRule"/>
</dbReference>
<evidence type="ECO:0000256" key="6">
    <source>
        <dbReference type="ARBA" id="ARBA00022723"/>
    </source>
</evidence>
<dbReference type="HAMAP" id="MF_00042">
    <property type="entry name" value="RNase_H"/>
    <property type="match status" value="1"/>
</dbReference>
<keyword evidence="6 10" id="KW-0479">Metal-binding</keyword>
<evidence type="ECO:0000259" key="11">
    <source>
        <dbReference type="PROSITE" id="PS50879"/>
    </source>
</evidence>
<feature type="binding site" evidence="10">
    <location>
        <position position="10"/>
    </location>
    <ligand>
        <name>Mg(2+)</name>
        <dbReference type="ChEBI" id="CHEBI:18420"/>
        <label>2</label>
    </ligand>
</feature>
<dbReference type="AlphaFoldDB" id="A0A840SJ14"/>
<evidence type="ECO:0000256" key="5">
    <source>
        <dbReference type="ARBA" id="ARBA00022722"/>
    </source>
</evidence>
<dbReference type="SUPFAM" id="SSF53098">
    <property type="entry name" value="Ribonuclease H-like"/>
    <property type="match status" value="1"/>
</dbReference>
<reference evidence="13 15" key="1">
    <citation type="submission" date="2018-08" db="EMBL/GenBank/DDBJ databases">
        <title>The first complete genome of Treponema rectale (CHPAT), a commensal spirochete of the bovine rectum.</title>
        <authorList>
            <person name="Staton G.J."/>
            <person name="Clegg S.R."/>
            <person name="Carter S.D."/>
            <person name="Radford A.D."/>
            <person name="Darby A."/>
            <person name="Hall N."/>
            <person name="Birtles R.J."/>
            <person name="Evans N.J."/>
        </authorList>
    </citation>
    <scope>NUCLEOTIDE SEQUENCE [LARGE SCALE GENOMIC DNA]</scope>
    <source>
        <strain evidence="13 15">CHPA</strain>
    </source>
</reference>
<dbReference type="NCBIfam" id="NF001236">
    <property type="entry name" value="PRK00203.1"/>
    <property type="match status" value="1"/>
</dbReference>
<dbReference type="GO" id="GO:0043137">
    <property type="term" value="P:DNA replication, removal of RNA primer"/>
    <property type="evidence" value="ECO:0007669"/>
    <property type="project" value="TreeGrafter"/>
</dbReference>
<keyword evidence="9 10" id="KW-0460">Magnesium</keyword>
<dbReference type="EMBL" id="JACHFR010000002">
    <property type="protein sequence ID" value="MBB5219381.1"/>
    <property type="molecule type" value="Genomic_DNA"/>
</dbReference>
<dbReference type="PANTHER" id="PTHR10642">
    <property type="entry name" value="RIBONUCLEASE H1"/>
    <property type="match status" value="1"/>
</dbReference>
<evidence type="ECO:0000256" key="1">
    <source>
        <dbReference type="ARBA" id="ARBA00000077"/>
    </source>
</evidence>
<dbReference type="GO" id="GO:0003676">
    <property type="term" value="F:nucleic acid binding"/>
    <property type="evidence" value="ECO:0007669"/>
    <property type="project" value="InterPro"/>
</dbReference>
<comment type="similarity">
    <text evidence="2 10">Belongs to the RNase H family.</text>
</comment>
<keyword evidence="8 10" id="KW-0378">Hydrolase</keyword>
<evidence type="ECO:0000256" key="8">
    <source>
        <dbReference type="ARBA" id="ARBA00022801"/>
    </source>
</evidence>
<evidence type="ECO:0000313" key="13">
    <source>
        <dbReference type="EMBL" id="QOS40737.1"/>
    </source>
</evidence>
<dbReference type="RefSeq" id="WP_184652790.1">
    <property type="nucleotide sequence ID" value="NZ_JACHFR010000002.1"/>
</dbReference>